<accession>A0A8S4R3F2</accession>
<evidence type="ECO:0000256" key="1">
    <source>
        <dbReference type="SAM" id="SignalP"/>
    </source>
</evidence>
<evidence type="ECO:0000313" key="3">
    <source>
        <dbReference type="Proteomes" id="UP000838756"/>
    </source>
</evidence>
<proteinExistence type="predicted"/>
<dbReference type="AlphaFoldDB" id="A0A8S4R3F2"/>
<keyword evidence="1" id="KW-0732">Signal</keyword>
<sequence>MRGLQICCMVIMFVAVKAGYISYPIYGGHSGYSHSGYEYKSYGGPSEHYAYPKYSYDYSVNDPHTGDFKTKWETRDGDVVKGR</sequence>
<keyword evidence="3" id="KW-1185">Reference proteome</keyword>
<feature type="signal peptide" evidence="1">
    <location>
        <begin position="1"/>
        <end position="18"/>
    </location>
</feature>
<organism evidence="2 3">
    <name type="scientific">Pararge aegeria aegeria</name>
    <dbReference type="NCBI Taxonomy" id="348720"/>
    <lineage>
        <taxon>Eukaryota</taxon>
        <taxon>Metazoa</taxon>
        <taxon>Ecdysozoa</taxon>
        <taxon>Arthropoda</taxon>
        <taxon>Hexapoda</taxon>
        <taxon>Insecta</taxon>
        <taxon>Pterygota</taxon>
        <taxon>Neoptera</taxon>
        <taxon>Endopterygota</taxon>
        <taxon>Lepidoptera</taxon>
        <taxon>Glossata</taxon>
        <taxon>Ditrysia</taxon>
        <taxon>Papilionoidea</taxon>
        <taxon>Nymphalidae</taxon>
        <taxon>Satyrinae</taxon>
        <taxon>Satyrini</taxon>
        <taxon>Parargina</taxon>
        <taxon>Pararge</taxon>
    </lineage>
</organism>
<reference evidence="2" key="1">
    <citation type="submission" date="2022-03" db="EMBL/GenBank/DDBJ databases">
        <authorList>
            <person name="Lindestad O."/>
        </authorList>
    </citation>
    <scope>NUCLEOTIDE SEQUENCE</scope>
</reference>
<dbReference type="OrthoDB" id="6382835at2759"/>
<dbReference type="Proteomes" id="UP000838756">
    <property type="component" value="Unassembled WGS sequence"/>
</dbReference>
<gene>
    <name evidence="2" type="primary">jg18581</name>
    <name evidence="2" type="ORF">PAEG_LOCUS9688</name>
</gene>
<name>A0A8S4R3F2_9NEOP</name>
<feature type="chain" id="PRO_5035912267" evidence="1">
    <location>
        <begin position="19"/>
        <end position="83"/>
    </location>
</feature>
<dbReference type="EMBL" id="CAKXAJ010024814">
    <property type="protein sequence ID" value="CAH2230478.1"/>
    <property type="molecule type" value="Genomic_DNA"/>
</dbReference>
<evidence type="ECO:0000313" key="2">
    <source>
        <dbReference type="EMBL" id="CAH2230478.1"/>
    </source>
</evidence>
<protein>
    <submittedName>
        <fullName evidence="2">Jg18581 protein</fullName>
    </submittedName>
</protein>
<comment type="caution">
    <text evidence="2">The sequence shown here is derived from an EMBL/GenBank/DDBJ whole genome shotgun (WGS) entry which is preliminary data.</text>
</comment>